<protein>
    <submittedName>
        <fullName evidence="2">Uncharacterized protein</fullName>
    </submittedName>
</protein>
<name>A0A1R3ILC3_9ROSI</name>
<keyword evidence="3" id="KW-1185">Reference proteome</keyword>
<dbReference type="EMBL" id="AWUE01017987">
    <property type="protein sequence ID" value="OMO83360.1"/>
    <property type="molecule type" value="Genomic_DNA"/>
</dbReference>
<dbReference type="Proteomes" id="UP000187203">
    <property type="component" value="Unassembled WGS sequence"/>
</dbReference>
<feature type="region of interest" description="Disordered" evidence="1">
    <location>
        <begin position="147"/>
        <end position="170"/>
    </location>
</feature>
<evidence type="ECO:0000313" key="3">
    <source>
        <dbReference type="Proteomes" id="UP000187203"/>
    </source>
</evidence>
<gene>
    <name evidence="2" type="ORF">COLO4_22576</name>
</gene>
<organism evidence="2 3">
    <name type="scientific">Corchorus olitorius</name>
    <dbReference type="NCBI Taxonomy" id="93759"/>
    <lineage>
        <taxon>Eukaryota</taxon>
        <taxon>Viridiplantae</taxon>
        <taxon>Streptophyta</taxon>
        <taxon>Embryophyta</taxon>
        <taxon>Tracheophyta</taxon>
        <taxon>Spermatophyta</taxon>
        <taxon>Magnoliopsida</taxon>
        <taxon>eudicotyledons</taxon>
        <taxon>Gunneridae</taxon>
        <taxon>Pentapetalae</taxon>
        <taxon>rosids</taxon>
        <taxon>malvids</taxon>
        <taxon>Malvales</taxon>
        <taxon>Malvaceae</taxon>
        <taxon>Grewioideae</taxon>
        <taxon>Apeibeae</taxon>
        <taxon>Corchorus</taxon>
    </lineage>
</organism>
<dbReference type="AlphaFoldDB" id="A0A1R3ILC3"/>
<accession>A0A1R3ILC3</accession>
<evidence type="ECO:0000256" key="1">
    <source>
        <dbReference type="SAM" id="MobiDB-lite"/>
    </source>
</evidence>
<evidence type="ECO:0000313" key="2">
    <source>
        <dbReference type="EMBL" id="OMO83360.1"/>
    </source>
</evidence>
<reference evidence="3" key="1">
    <citation type="submission" date="2013-09" db="EMBL/GenBank/DDBJ databases">
        <title>Corchorus olitorius genome sequencing.</title>
        <authorList>
            <person name="Alam M."/>
            <person name="Haque M.S."/>
            <person name="Islam M.S."/>
            <person name="Emdad E.M."/>
            <person name="Islam M.M."/>
            <person name="Ahmed B."/>
            <person name="Halim A."/>
            <person name="Hossen Q.M.M."/>
            <person name="Hossain M.Z."/>
            <person name="Ahmed R."/>
            <person name="Khan M.M."/>
            <person name="Islam R."/>
            <person name="Rashid M.M."/>
            <person name="Khan S.A."/>
            <person name="Rahman M.S."/>
            <person name="Alam M."/>
            <person name="Yahiya A.S."/>
            <person name="Khan M.S."/>
            <person name="Azam M.S."/>
            <person name="Haque T."/>
            <person name="Lashkar M.Z.H."/>
            <person name="Akhand A.I."/>
            <person name="Morshed G."/>
            <person name="Roy S."/>
            <person name="Uddin K.S."/>
            <person name="Rabeya T."/>
            <person name="Hossain A.S."/>
            <person name="Chowdhury A."/>
            <person name="Snigdha A.R."/>
            <person name="Mortoza M.S."/>
            <person name="Matin S.A."/>
            <person name="Hoque S.M.E."/>
            <person name="Islam M.K."/>
            <person name="Roy D.K."/>
            <person name="Haider R."/>
            <person name="Moosa M.M."/>
            <person name="Elias S.M."/>
            <person name="Hasan A.M."/>
            <person name="Jahan S."/>
            <person name="Shafiuddin M."/>
            <person name="Mahmood N."/>
            <person name="Shommy N.S."/>
        </authorList>
    </citation>
    <scope>NUCLEOTIDE SEQUENCE [LARGE SCALE GENOMIC DNA]</scope>
    <source>
        <strain evidence="3">cv. O-4</strain>
    </source>
</reference>
<comment type="caution">
    <text evidence="2">The sequence shown here is derived from an EMBL/GenBank/DDBJ whole genome shotgun (WGS) entry which is preliminary data.</text>
</comment>
<proteinExistence type="predicted"/>
<sequence>MNHLGTDGNSWILFLCFDRREKVERCVFLCRDVSVVVEGVGRRKMRVMWLRAGKMRVVCAENNREDEGEIKSGIPSEKDFWAECVNPKKGVGFFSVVLRGKEDCESRFSVFEEFSMCQDYDEIVWEGSREKGGVLCVVRSSVMERKNGGEELGPERGSVAKESGSTSGCK</sequence>